<name>A0A5J4Z5J7_PORPP</name>
<keyword evidence="5" id="KW-1185">Reference proteome</keyword>
<sequence length="511" mass="56711">MVHVRDGADMPLVSPRTSPPPGAPVATMPRLPPPQTLSAPPSTSHCLSASPSSRWAHQPPTQHPSVLHRAMPDSEEVMYSRFQPWHQHDGYAGSIWYEQAAHSAPRYRAPPHAMEPLYPPPVNRPYYPANGRPGDQPYGPRWYGNQWEPHPMYGGLPVSHASPSEQYDPRFYGPPMHGPFLRPYGNRPAPVPHRERTYRPGEMLAPGVHYESDRWSPYEWYGYHQQWQVHPQSHAADTRLDAPPFETMGGSTQRSTGTDPYSYPANPSAHAREPPTQHVALAQNGWANASESAAKARMIKTQAEAVKGLNGACDATSDGRTESTGREDIHLAGSSSAPSYKLNDEMARAEPVLFNEGRDYRRIDAKTPGAGVGMNFECLHCPRQFRQKSHCREHVYGVHKLVKPHACPHCPSRFSYGGNLRQHIEQKHKRERPIKCSQCHKGFKVIARLRAHVKRMHPDLDGEHVCAPPGAGAVDAVERPPTHPGVAEPPQAQAPLASQAFAALGSERRVV</sequence>
<feature type="compositionally biased region" description="Polar residues" evidence="2">
    <location>
        <begin position="36"/>
        <end position="64"/>
    </location>
</feature>
<evidence type="ECO:0000256" key="1">
    <source>
        <dbReference type="PROSITE-ProRule" id="PRU00042"/>
    </source>
</evidence>
<keyword evidence="1" id="KW-0479">Metal-binding</keyword>
<dbReference type="InterPro" id="IPR036236">
    <property type="entry name" value="Znf_C2H2_sf"/>
</dbReference>
<feature type="region of interest" description="Disordered" evidence="2">
    <location>
        <begin position="1"/>
        <end position="65"/>
    </location>
</feature>
<protein>
    <submittedName>
        <fullName evidence="4">PR domain zinc finger protein 12</fullName>
    </submittedName>
</protein>
<feature type="domain" description="C2H2-type" evidence="3">
    <location>
        <begin position="434"/>
        <end position="457"/>
    </location>
</feature>
<gene>
    <name evidence="4" type="ORF">FVE85_6716</name>
</gene>
<dbReference type="Gene3D" id="3.30.160.60">
    <property type="entry name" value="Classic Zinc Finger"/>
    <property type="match status" value="2"/>
</dbReference>
<dbReference type="AlphaFoldDB" id="A0A5J4Z5J7"/>
<feature type="domain" description="C2H2-type" evidence="3">
    <location>
        <begin position="376"/>
        <end position="404"/>
    </location>
</feature>
<evidence type="ECO:0000313" key="4">
    <source>
        <dbReference type="EMBL" id="KAA8499131.1"/>
    </source>
</evidence>
<dbReference type="Proteomes" id="UP000324585">
    <property type="component" value="Unassembled WGS sequence"/>
</dbReference>
<evidence type="ECO:0000259" key="3">
    <source>
        <dbReference type="PROSITE" id="PS50157"/>
    </source>
</evidence>
<evidence type="ECO:0000256" key="2">
    <source>
        <dbReference type="SAM" id="MobiDB-lite"/>
    </source>
</evidence>
<dbReference type="SMART" id="SM00355">
    <property type="entry name" value="ZnF_C2H2"/>
    <property type="match status" value="3"/>
</dbReference>
<dbReference type="PROSITE" id="PS00028">
    <property type="entry name" value="ZINC_FINGER_C2H2_1"/>
    <property type="match status" value="3"/>
</dbReference>
<feature type="compositionally biased region" description="Polar residues" evidence="2">
    <location>
        <begin position="249"/>
        <end position="259"/>
    </location>
</feature>
<feature type="compositionally biased region" description="Basic and acidic residues" evidence="2">
    <location>
        <begin position="317"/>
        <end position="330"/>
    </location>
</feature>
<feature type="domain" description="C2H2-type" evidence="3">
    <location>
        <begin position="405"/>
        <end position="433"/>
    </location>
</feature>
<dbReference type="EMBL" id="VRMN01000001">
    <property type="protein sequence ID" value="KAA8499131.1"/>
    <property type="molecule type" value="Genomic_DNA"/>
</dbReference>
<dbReference type="OrthoDB" id="8117402at2759"/>
<organism evidence="4 5">
    <name type="scientific">Porphyridium purpureum</name>
    <name type="common">Red alga</name>
    <name type="synonym">Porphyridium cruentum</name>
    <dbReference type="NCBI Taxonomy" id="35688"/>
    <lineage>
        <taxon>Eukaryota</taxon>
        <taxon>Rhodophyta</taxon>
        <taxon>Bangiophyceae</taxon>
        <taxon>Porphyridiales</taxon>
        <taxon>Porphyridiaceae</taxon>
        <taxon>Porphyridium</taxon>
    </lineage>
</organism>
<reference evidence="5" key="1">
    <citation type="journal article" date="2019" name="Nat. Commun.">
        <title>Expansion of phycobilisome linker gene families in mesophilic red algae.</title>
        <authorList>
            <person name="Lee J."/>
            <person name="Kim D."/>
            <person name="Bhattacharya D."/>
            <person name="Yoon H.S."/>
        </authorList>
    </citation>
    <scope>NUCLEOTIDE SEQUENCE [LARGE SCALE GENOMIC DNA]</scope>
    <source>
        <strain evidence="5">CCMP 1328</strain>
    </source>
</reference>
<dbReference type="PANTHER" id="PTHR16515:SF20">
    <property type="entry name" value="PR DOMAIN ZINC FINGER PROTEIN 12"/>
    <property type="match status" value="1"/>
</dbReference>
<accession>A0A5J4Z5J7</accession>
<comment type="caution">
    <text evidence="4">The sequence shown here is derived from an EMBL/GenBank/DDBJ whole genome shotgun (WGS) entry which is preliminary data.</text>
</comment>
<dbReference type="GO" id="GO:0008270">
    <property type="term" value="F:zinc ion binding"/>
    <property type="evidence" value="ECO:0007669"/>
    <property type="project" value="UniProtKB-KW"/>
</dbReference>
<dbReference type="GO" id="GO:0010468">
    <property type="term" value="P:regulation of gene expression"/>
    <property type="evidence" value="ECO:0007669"/>
    <property type="project" value="TreeGrafter"/>
</dbReference>
<feature type="region of interest" description="Disordered" evidence="2">
    <location>
        <begin position="470"/>
        <end position="493"/>
    </location>
</feature>
<dbReference type="PROSITE" id="PS50157">
    <property type="entry name" value="ZINC_FINGER_C2H2_2"/>
    <property type="match status" value="3"/>
</dbReference>
<dbReference type="GO" id="GO:0005634">
    <property type="term" value="C:nucleus"/>
    <property type="evidence" value="ECO:0007669"/>
    <property type="project" value="TreeGrafter"/>
</dbReference>
<dbReference type="SUPFAM" id="SSF57667">
    <property type="entry name" value="beta-beta-alpha zinc fingers"/>
    <property type="match status" value="1"/>
</dbReference>
<feature type="region of interest" description="Disordered" evidence="2">
    <location>
        <begin position="244"/>
        <end position="273"/>
    </location>
</feature>
<dbReference type="InterPro" id="IPR013087">
    <property type="entry name" value="Znf_C2H2_type"/>
</dbReference>
<evidence type="ECO:0000313" key="5">
    <source>
        <dbReference type="Proteomes" id="UP000324585"/>
    </source>
</evidence>
<dbReference type="InterPro" id="IPR050331">
    <property type="entry name" value="Zinc_finger"/>
</dbReference>
<dbReference type="PANTHER" id="PTHR16515">
    <property type="entry name" value="PR DOMAIN ZINC FINGER PROTEIN"/>
    <property type="match status" value="1"/>
</dbReference>
<proteinExistence type="predicted"/>
<keyword evidence="1" id="KW-0862">Zinc</keyword>
<feature type="region of interest" description="Disordered" evidence="2">
    <location>
        <begin position="313"/>
        <end position="337"/>
    </location>
</feature>
<keyword evidence="1" id="KW-0863">Zinc-finger</keyword>